<dbReference type="AlphaFoldDB" id="A0A485LYE2"/>
<evidence type="ECO:0000313" key="1">
    <source>
        <dbReference type="EMBL" id="VFU11206.1"/>
    </source>
</evidence>
<dbReference type="EMBL" id="CAADRN010000005">
    <property type="protein sequence ID" value="VFU11206.1"/>
    <property type="molecule type" value="Genomic_DNA"/>
</dbReference>
<protein>
    <submittedName>
        <fullName evidence="1">Uncharacterized protein</fullName>
    </submittedName>
</protein>
<accession>A0A485LYE2</accession>
<name>A0A485LYE2_9ZZZZ</name>
<sequence>MKHTFLFLESTWTGKGTYYDQNGNPLNAIGQSEIVHLKNTWFINSSMSLSGENPVELKNDYEIMPFENDITSWKSVNPELGTLLGSFAIVEDSIISLFSSEKGEVFGSEILTQINESEYSAKGVLYNAAGKISSWSVQLIREQEI</sequence>
<gene>
    <name evidence="1" type="ORF">SCFA_1020001</name>
</gene>
<proteinExistence type="predicted"/>
<reference evidence="1" key="1">
    <citation type="submission" date="2019-03" db="EMBL/GenBank/DDBJ databases">
        <authorList>
            <person name="Hao L."/>
        </authorList>
    </citation>
    <scope>NUCLEOTIDE SEQUENCE</scope>
</reference>
<organism evidence="1">
    <name type="scientific">anaerobic digester metagenome</name>
    <dbReference type="NCBI Taxonomy" id="1263854"/>
    <lineage>
        <taxon>unclassified sequences</taxon>
        <taxon>metagenomes</taxon>
        <taxon>ecological metagenomes</taxon>
    </lineage>
</organism>